<keyword evidence="2" id="KW-1185">Reference proteome</keyword>
<proteinExistence type="predicted"/>
<accession>A0A9Q0H5A1</accession>
<dbReference type="EMBL" id="JAMYWD010000009">
    <property type="protein sequence ID" value="KAJ4960127.1"/>
    <property type="molecule type" value="Genomic_DNA"/>
</dbReference>
<dbReference type="Proteomes" id="UP001141806">
    <property type="component" value="Unassembled WGS sequence"/>
</dbReference>
<organism evidence="1 2">
    <name type="scientific">Protea cynaroides</name>
    <dbReference type="NCBI Taxonomy" id="273540"/>
    <lineage>
        <taxon>Eukaryota</taxon>
        <taxon>Viridiplantae</taxon>
        <taxon>Streptophyta</taxon>
        <taxon>Embryophyta</taxon>
        <taxon>Tracheophyta</taxon>
        <taxon>Spermatophyta</taxon>
        <taxon>Magnoliopsida</taxon>
        <taxon>Proteales</taxon>
        <taxon>Proteaceae</taxon>
        <taxon>Protea</taxon>
    </lineage>
</organism>
<dbReference type="AlphaFoldDB" id="A0A9Q0H5A1"/>
<gene>
    <name evidence="1" type="ORF">NE237_020037</name>
</gene>
<comment type="caution">
    <text evidence="1">The sequence shown here is derived from an EMBL/GenBank/DDBJ whole genome shotgun (WGS) entry which is preliminary data.</text>
</comment>
<sequence length="106" mass="11028">MGSRDHTRLGTCSVGAIGDGQVLCCLLLLVFYKLGHNGASAAGIAGGGCCDSTGASLRIGCLIGRVDLCWFGTSGIGFHGAKVYGIKYCNYVKCKNMIAFIKIETT</sequence>
<protein>
    <submittedName>
        <fullName evidence="1">Uncharacterized protein</fullName>
    </submittedName>
</protein>
<name>A0A9Q0H5A1_9MAGN</name>
<reference evidence="1" key="1">
    <citation type="journal article" date="2023" name="Plant J.">
        <title>The genome of the king protea, Protea cynaroides.</title>
        <authorList>
            <person name="Chang J."/>
            <person name="Duong T.A."/>
            <person name="Schoeman C."/>
            <person name="Ma X."/>
            <person name="Roodt D."/>
            <person name="Barker N."/>
            <person name="Li Z."/>
            <person name="Van de Peer Y."/>
            <person name="Mizrachi E."/>
        </authorList>
    </citation>
    <scope>NUCLEOTIDE SEQUENCE</scope>
    <source>
        <tissue evidence="1">Young leaves</tissue>
    </source>
</reference>
<evidence type="ECO:0000313" key="1">
    <source>
        <dbReference type="EMBL" id="KAJ4960127.1"/>
    </source>
</evidence>
<evidence type="ECO:0000313" key="2">
    <source>
        <dbReference type="Proteomes" id="UP001141806"/>
    </source>
</evidence>